<dbReference type="InterPro" id="IPR036625">
    <property type="entry name" value="E3-bd_dom_sf"/>
</dbReference>
<dbReference type="InterPro" id="IPR055370">
    <property type="entry name" value="Lsr2_DNA-bd"/>
</dbReference>
<name>A0A4Q2RKM0_9ACTN</name>
<proteinExistence type="predicted"/>
<accession>A0A4Q2RKM0</accession>
<dbReference type="Proteomes" id="UP000291838">
    <property type="component" value="Unassembled WGS sequence"/>
</dbReference>
<evidence type="ECO:0000256" key="2">
    <source>
        <dbReference type="SAM" id="MobiDB-lite"/>
    </source>
</evidence>
<dbReference type="EMBL" id="SDWS01000008">
    <property type="protein sequence ID" value="RYB89291.1"/>
    <property type="molecule type" value="Genomic_DNA"/>
</dbReference>
<keyword evidence="1" id="KW-0238">DNA-binding</keyword>
<sequence>MPTAGISARERRLTRSPRTSLVSDRRKDLATVREWARAQGLQVSDRGRVSSSVIDQYDAAN</sequence>
<dbReference type="GO" id="GO:0016746">
    <property type="term" value="F:acyltransferase activity"/>
    <property type="evidence" value="ECO:0007669"/>
    <property type="project" value="InterPro"/>
</dbReference>
<evidence type="ECO:0000259" key="3">
    <source>
        <dbReference type="Pfam" id="PF23359"/>
    </source>
</evidence>
<dbReference type="GO" id="GO:0003677">
    <property type="term" value="F:DNA binding"/>
    <property type="evidence" value="ECO:0007669"/>
    <property type="project" value="UniProtKB-KW"/>
</dbReference>
<dbReference type="OrthoDB" id="4113332at2"/>
<gene>
    <name evidence="4" type="ORF">EUA06_16760</name>
</gene>
<feature type="region of interest" description="Disordered" evidence="2">
    <location>
        <begin position="1"/>
        <end position="26"/>
    </location>
</feature>
<comment type="caution">
    <text evidence="4">The sequence shown here is derived from an EMBL/GenBank/DDBJ whole genome shotgun (WGS) entry which is preliminary data.</text>
</comment>
<feature type="domain" description="Lsr2 DNA-binding" evidence="3">
    <location>
        <begin position="25"/>
        <end position="60"/>
    </location>
</feature>
<evidence type="ECO:0000256" key="1">
    <source>
        <dbReference type="ARBA" id="ARBA00023125"/>
    </source>
</evidence>
<dbReference type="Gene3D" id="4.10.320.10">
    <property type="entry name" value="E3-binding domain"/>
    <property type="match status" value="1"/>
</dbReference>
<dbReference type="AlphaFoldDB" id="A0A4Q2RKM0"/>
<protein>
    <recommendedName>
        <fullName evidence="3">Lsr2 DNA-binding domain-containing protein</fullName>
    </recommendedName>
</protein>
<evidence type="ECO:0000313" key="4">
    <source>
        <dbReference type="EMBL" id="RYB89291.1"/>
    </source>
</evidence>
<reference evidence="4 5" key="1">
    <citation type="submission" date="2019-01" db="EMBL/GenBank/DDBJ databases">
        <title>Novel species of Nocardioides.</title>
        <authorList>
            <person name="Liu Q."/>
            <person name="Xin Y.-H."/>
        </authorList>
    </citation>
    <scope>NUCLEOTIDE SEQUENCE [LARGE SCALE GENOMIC DNA]</scope>
    <source>
        <strain evidence="4 5">HLT3-15</strain>
    </source>
</reference>
<evidence type="ECO:0000313" key="5">
    <source>
        <dbReference type="Proteomes" id="UP000291838"/>
    </source>
</evidence>
<dbReference type="Pfam" id="PF23359">
    <property type="entry name" value="Lsr2_DNA-bd"/>
    <property type="match status" value="1"/>
</dbReference>
<organism evidence="4 5">
    <name type="scientific">Nocardioides glacieisoli</name>
    <dbReference type="NCBI Taxonomy" id="1168730"/>
    <lineage>
        <taxon>Bacteria</taxon>
        <taxon>Bacillati</taxon>
        <taxon>Actinomycetota</taxon>
        <taxon>Actinomycetes</taxon>
        <taxon>Propionibacteriales</taxon>
        <taxon>Nocardioidaceae</taxon>
        <taxon>Nocardioides</taxon>
    </lineage>
</organism>
<keyword evidence="5" id="KW-1185">Reference proteome</keyword>